<dbReference type="Pfam" id="PF02195">
    <property type="entry name" value="ParB_N"/>
    <property type="match status" value="1"/>
</dbReference>
<evidence type="ECO:0000259" key="4">
    <source>
        <dbReference type="SMART" id="SM00470"/>
    </source>
</evidence>
<organism evidence="5 6">
    <name type="scientific">Leadbetterella byssophila (strain DSM 17132 / JCM 16389 / KACC 11308 / NBRC 106382 / 4M15)</name>
    <dbReference type="NCBI Taxonomy" id="649349"/>
    <lineage>
        <taxon>Bacteria</taxon>
        <taxon>Pseudomonadati</taxon>
        <taxon>Bacteroidota</taxon>
        <taxon>Cytophagia</taxon>
        <taxon>Cytophagales</taxon>
        <taxon>Leadbetterellaceae</taxon>
        <taxon>Leadbetterella</taxon>
    </lineage>
</organism>
<dbReference type="Gene3D" id="3.90.1530.30">
    <property type="match status" value="1"/>
</dbReference>
<proteinExistence type="inferred from homology"/>
<name>E4RRL9_LEAB4</name>
<evidence type="ECO:0000256" key="3">
    <source>
        <dbReference type="ARBA" id="ARBA00023125"/>
    </source>
</evidence>
<reference evidence="5 6" key="2">
    <citation type="journal article" date="2011" name="Stand. Genomic Sci.">
        <title>Complete genome sequence of Leadbetterella byssophila type strain (4M15).</title>
        <authorList>
            <person name="Abt B."/>
            <person name="Teshima H."/>
            <person name="Lucas S."/>
            <person name="Lapidus A."/>
            <person name="Del Rio T.G."/>
            <person name="Nolan M."/>
            <person name="Tice H."/>
            <person name="Cheng J.F."/>
            <person name="Pitluck S."/>
            <person name="Liolios K."/>
            <person name="Pagani I."/>
            <person name="Ivanova N."/>
            <person name="Mavromatis K."/>
            <person name="Pati A."/>
            <person name="Tapia R."/>
            <person name="Han C."/>
            <person name="Goodwin L."/>
            <person name="Chen A."/>
            <person name="Palaniappan K."/>
            <person name="Land M."/>
            <person name="Hauser L."/>
            <person name="Chang Y.J."/>
            <person name="Jeffries C.D."/>
            <person name="Rohde M."/>
            <person name="Goker M."/>
            <person name="Tindall B.J."/>
            <person name="Detter J.C."/>
            <person name="Woyke T."/>
            <person name="Bristow J."/>
            <person name="Eisen J.A."/>
            <person name="Markowitz V."/>
            <person name="Hugenholtz P."/>
            <person name="Klenk H.P."/>
            <person name="Kyrpides N.C."/>
        </authorList>
    </citation>
    <scope>NUCLEOTIDE SEQUENCE [LARGE SCALE GENOMIC DNA]</scope>
    <source>
        <strain evidence="6">DSM 17132 / JCM 16389 / KACC 11308 / NBRC 106382 / 4M15</strain>
    </source>
</reference>
<gene>
    <name evidence="5" type="ordered locus">Lbys_0937</name>
</gene>
<dbReference type="InterPro" id="IPR050336">
    <property type="entry name" value="Chromosome_partition/occlusion"/>
</dbReference>
<dbReference type="Pfam" id="PF23552">
    <property type="entry name" value="ParB_C"/>
    <property type="match status" value="1"/>
</dbReference>
<dbReference type="InterPro" id="IPR057240">
    <property type="entry name" value="ParB_dimer_C"/>
</dbReference>
<comment type="similarity">
    <text evidence="1">Belongs to the ParB family.</text>
</comment>
<sequence>MNIKRKMGLGKGLSSLLSETPAEVVQEEHDSFEIPIDAIETNPYQPRTQFDQEALEELCASIRVQGVIQPIAVRKIGDKYQLISGERRLKASQLAGLKTIPAYIREATDTQMLELGLIENVQRENLNPMEIAMAYKRLLEECELKQEELATRVGKNRSTINNFLRLLALPHEVQEGLAEGKLSMGHARALLGLESQELMLKLYQEILTRDLSVRKVEELVKNVNIKSSTTKKGKTVSEPKKFLETYQHHFGEIFGRKVIVQADAHQKGEIKIPYASRAELEQIMEKLK</sequence>
<evidence type="ECO:0000256" key="1">
    <source>
        <dbReference type="ARBA" id="ARBA00006295"/>
    </source>
</evidence>
<dbReference type="Proteomes" id="UP000007435">
    <property type="component" value="Chromosome"/>
</dbReference>
<dbReference type="GO" id="GO:0045881">
    <property type="term" value="P:positive regulation of sporulation resulting in formation of a cellular spore"/>
    <property type="evidence" value="ECO:0007669"/>
    <property type="project" value="TreeGrafter"/>
</dbReference>
<dbReference type="GO" id="GO:0005694">
    <property type="term" value="C:chromosome"/>
    <property type="evidence" value="ECO:0007669"/>
    <property type="project" value="TreeGrafter"/>
</dbReference>
<accession>E4RRL9</accession>
<protein>
    <submittedName>
        <fullName evidence="5">ParB-like partition protein</fullName>
    </submittedName>
</protein>
<keyword evidence="3" id="KW-0238">DNA-binding</keyword>
<dbReference type="SUPFAM" id="SSF109709">
    <property type="entry name" value="KorB DNA-binding domain-like"/>
    <property type="match status" value="1"/>
</dbReference>
<evidence type="ECO:0000313" key="5">
    <source>
        <dbReference type="EMBL" id="ADQ16675.1"/>
    </source>
</evidence>
<evidence type="ECO:0000256" key="2">
    <source>
        <dbReference type="ARBA" id="ARBA00022829"/>
    </source>
</evidence>
<dbReference type="Pfam" id="PF17762">
    <property type="entry name" value="HTH_ParB"/>
    <property type="match status" value="1"/>
</dbReference>
<dbReference type="PANTHER" id="PTHR33375:SF1">
    <property type="entry name" value="CHROMOSOME-PARTITIONING PROTEIN PARB-RELATED"/>
    <property type="match status" value="1"/>
</dbReference>
<dbReference type="eggNOG" id="COG1475">
    <property type="taxonomic scope" value="Bacteria"/>
</dbReference>
<dbReference type="KEGG" id="lby:Lbys_0937"/>
<dbReference type="Gene3D" id="1.10.10.2830">
    <property type="match status" value="1"/>
</dbReference>
<dbReference type="SUPFAM" id="SSF110849">
    <property type="entry name" value="ParB/Sulfiredoxin"/>
    <property type="match status" value="1"/>
</dbReference>
<evidence type="ECO:0000313" key="6">
    <source>
        <dbReference type="Proteomes" id="UP000007435"/>
    </source>
</evidence>
<dbReference type="InterPro" id="IPR004437">
    <property type="entry name" value="ParB/RepB/Spo0J"/>
</dbReference>
<dbReference type="NCBIfam" id="TIGR00180">
    <property type="entry name" value="parB_part"/>
    <property type="match status" value="1"/>
</dbReference>
<dbReference type="InterPro" id="IPR003115">
    <property type="entry name" value="ParB_N"/>
</dbReference>
<dbReference type="GO" id="GO:0007059">
    <property type="term" value="P:chromosome segregation"/>
    <property type="evidence" value="ECO:0007669"/>
    <property type="project" value="UniProtKB-KW"/>
</dbReference>
<dbReference type="FunFam" id="3.90.1530.30:FF:000001">
    <property type="entry name" value="Chromosome partitioning protein ParB"/>
    <property type="match status" value="1"/>
</dbReference>
<dbReference type="InterPro" id="IPR036086">
    <property type="entry name" value="ParB/Sulfiredoxin_sf"/>
</dbReference>
<dbReference type="PANTHER" id="PTHR33375">
    <property type="entry name" value="CHROMOSOME-PARTITIONING PROTEIN PARB-RELATED"/>
    <property type="match status" value="1"/>
</dbReference>
<dbReference type="CDD" id="cd16393">
    <property type="entry name" value="SPO0J_N"/>
    <property type="match status" value="1"/>
</dbReference>
<dbReference type="RefSeq" id="WP_013407726.1">
    <property type="nucleotide sequence ID" value="NC_014655.1"/>
</dbReference>
<dbReference type="InterPro" id="IPR041468">
    <property type="entry name" value="HTH_ParB/Spo0J"/>
</dbReference>
<dbReference type="HOGENOM" id="CLU_023853_0_0_10"/>
<dbReference type="OrthoDB" id="9802051at2"/>
<reference key="1">
    <citation type="submission" date="2010-11" db="EMBL/GenBank/DDBJ databases">
        <title>The complete genome of Leadbetterella byssophila DSM 17132.</title>
        <authorList>
            <consortium name="US DOE Joint Genome Institute (JGI-PGF)"/>
            <person name="Lucas S."/>
            <person name="Copeland A."/>
            <person name="Lapidus A."/>
            <person name="Glavina del Rio T."/>
            <person name="Dalin E."/>
            <person name="Tice H."/>
            <person name="Bruce D."/>
            <person name="Goodwin L."/>
            <person name="Pitluck S."/>
            <person name="Kyrpides N."/>
            <person name="Mavromatis K."/>
            <person name="Ivanova N."/>
            <person name="Teshima H."/>
            <person name="Brettin T."/>
            <person name="Detter J.C."/>
            <person name="Han C."/>
            <person name="Tapia R."/>
            <person name="Land M."/>
            <person name="Hauser L."/>
            <person name="Markowitz V."/>
            <person name="Cheng J.-F."/>
            <person name="Hugenholtz P."/>
            <person name="Woyke T."/>
            <person name="Wu D."/>
            <person name="Tindall B."/>
            <person name="Pomrenke H.G."/>
            <person name="Brambilla E."/>
            <person name="Klenk H.-P."/>
            <person name="Eisen J.A."/>
        </authorList>
    </citation>
    <scope>NUCLEOTIDE SEQUENCE [LARGE SCALE GENOMIC DNA]</scope>
    <source>
        <strain>DSM 17132</strain>
    </source>
</reference>
<keyword evidence="2" id="KW-0159">Chromosome partition</keyword>
<dbReference type="SMART" id="SM00470">
    <property type="entry name" value="ParB"/>
    <property type="match status" value="1"/>
</dbReference>
<dbReference type="STRING" id="649349.Lbys_0937"/>
<feature type="domain" description="ParB-like N-terminal" evidence="4">
    <location>
        <begin position="32"/>
        <end position="121"/>
    </location>
</feature>
<dbReference type="FunFam" id="1.10.10.2830:FF:000001">
    <property type="entry name" value="Chromosome partitioning protein ParB"/>
    <property type="match status" value="1"/>
</dbReference>
<dbReference type="AlphaFoldDB" id="E4RRL9"/>
<dbReference type="GO" id="GO:0003677">
    <property type="term" value="F:DNA binding"/>
    <property type="evidence" value="ECO:0007669"/>
    <property type="project" value="UniProtKB-KW"/>
</dbReference>
<keyword evidence="6" id="KW-1185">Reference proteome</keyword>
<dbReference type="EMBL" id="CP002305">
    <property type="protein sequence ID" value="ADQ16675.1"/>
    <property type="molecule type" value="Genomic_DNA"/>
</dbReference>